<protein>
    <submittedName>
        <fullName evidence="3">Uncharacterized protein</fullName>
    </submittedName>
</protein>
<organism evidence="3 4">
    <name type="scientific">Spirulina subsalsa FACHB-351</name>
    <dbReference type="NCBI Taxonomy" id="234711"/>
    <lineage>
        <taxon>Bacteria</taxon>
        <taxon>Bacillati</taxon>
        <taxon>Cyanobacteriota</taxon>
        <taxon>Cyanophyceae</taxon>
        <taxon>Spirulinales</taxon>
        <taxon>Spirulinaceae</taxon>
        <taxon>Spirulina</taxon>
    </lineage>
</organism>
<keyword evidence="4" id="KW-1185">Reference proteome</keyword>
<sequence length="383" mass="41744">MKKFRLITHSTAALCLVGLHTQVAQASTGTMVWQPDEEGGGDIPVGYQTEDRATQSLPTTQPTTLVPLSPAASYTPIEKDPYIRAAIDPGSSSLSPAELQQLTAEDVIRDGRSFAELINPSSEQIAAKTTGLTPEEQAWVEADRQARISAAPVESAPVATREATPRPSSEPPMLAELEADLQRIRTQVAQLSTETLDPAPVIRSDFVPDSLPENVFSKRDLGTTVPDLNETDFQTFAGALGWTEATESFAQIDLSFLKTDLFSQDLTQMAVESFSRHLWQEEKNPLVRELLSFEAGVKVSPLALQADWWTEMAGDVDDLLKGWDMALNPVLGLEVNPVFGEVDWVLESTFDLFSVQPALGQLGDFSTRGGSLIAQNRLGRYGQ</sequence>
<feature type="region of interest" description="Disordered" evidence="1">
    <location>
        <begin position="151"/>
        <end position="172"/>
    </location>
</feature>
<evidence type="ECO:0000256" key="1">
    <source>
        <dbReference type="SAM" id="MobiDB-lite"/>
    </source>
</evidence>
<dbReference type="Proteomes" id="UP001526426">
    <property type="component" value="Unassembled WGS sequence"/>
</dbReference>
<gene>
    <name evidence="3" type="ORF">K4A83_08940</name>
</gene>
<accession>A0ABT3L4F6</accession>
<dbReference type="RefSeq" id="WP_265264154.1">
    <property type="nucleotide sequence ID" value="NZ_JAIHOM010000035.1"/>
</dbReference>
<reference evidence="3 4" key="1">
    <citation type="submission" date="2021-08" db="EMBL/GenBank/DDBJ databases">
        <title>Draft genome sequence of Spirulina subsalsa with high tolerance to salinity and hype-accumulation of phycocyanin.</title>
        <authorList>
            <person name="Pei H."/>
            <person name="Jiang L."/>
        </authorList>
    </citation>
    <scope>NUCLEOTIDE SEQUENCE [LARGE SCALE GENOMIC DNA]</scope>
    <source>
        <strain evidence="3 4">FACHB-351</strain>
    </source>
</reference>
<name>A0ABT3L4F6_9CYAN</name>
<evidence type="ECO:0000313" key="3">
    <source>
        <dbReference type="EMBL" id="MCW6036393.1"/>
    </source>
</evidence>
<keyword evidence="2" id="KW-0732">Signal</keyword>
<feature type="signal peptide" evidence="2">
    <location>
        <begin position="1"/>
        <end position="26"/>
    </location>
</feature>
<proteinExistence type="predicted"/>
<evidence type="ECO:0000256" key="2">
    <source>
        <dbReference type="SAM" id="SignalP"/>
    </source>
</evidence>
<comment type="caution">
    <text evidence="3">The sequence shown here is derived from an EMBL/GenBank/DDBJ whole genome shotgun (WGS) entry which is preliminary data.</text>
</comment>
<evidence type="ECO:0000313" key="4">
    <source>
        <dbReference type="Proteomes" id="UP001526426"/>
    </source>
</evidence>
<feature type="chain" id="PRO_5046507192" evidence="2">
    <location>
        <begin position="27"/>
        <end position="383"/>
    </location>
</feature>
<dbReference type="EMBL" id="JAIHOM010000035">
    <property type="protein sequence ID" value="MCW6036393.1"/>
    <property type="molecule type" value="Genomic_DNA"/>
</dbReference>